<dbReference type="SUPFAM" id="SSF117281">
    <property type="entry name" value="Kelch motif"/>
    <property type="match status" value="1"/>
</dbReference>
<comment type="caution">
    <text evidence="1">The sequence shown here is derived from an EMBL/GenBank/DDBJ whole genome shotgun (WGS) entry which is preliminary data.</text>
</comment>
<organism evidence="1 2">
    <name type="scientific">Blepharisma stoltei</name>
    <dbReference type="NCBI Taxonomy" id="1481888"/>
    <lineage>
        <taxon>Eukaryota</taxon>
        <taxon>Sar</taxon>
        <taxon>Alveolata</taxon>
        <taxon>Ciliophora</taxon>
        <taxon>Postciliodesmatophora</taxon>
        <taxon>Heterotrichea</taxon>
        <taxon>Heterotrichida</taxon>
        <taxon>Blepharismidae</taxon>
        <taxon>Blepharisma</taxon>
    </lineage>
</organism>
<accession>A0AAU9KD80</accession>
<gene>
    <name evidence="1" type="ORF">BSTOLATCC_MIC63696</name>
</gene>
<dbReference type="AlphaFoldDB" id="A0AAU9KD80"/>
<evidence type="ECO:0000313" key="1">
    <source>
        <dbReference type="EMBL" id="CAG9335217.1"/>
    </source>
</evidence>
<dbReference type="Proteomes" id="UP001162131">
    <property type="component" value="Unassembled WGS sequence"/>
</dbReference>
<name>A0AAU9KD80_9CILI</name>
<sequence>MNCWKQGCSQKCEFLCLHGGSQAYLCQSHIKDHLNSDISICHDIDGLYAQPNIDTKFSLIKYLQSLLSNSENLKNQLVRELRDKIQAISTLYSQQLKKINEIEWEYQLLIKKLIQVKEIPRISPNKLEGLLVLPSKTALERFHNFEYVTKGIRLGLSPYHKAEIFVFKQYSRNLLRLSLDSLQTVVRNLPELETTIENHISLCKLPNNKIFCYGNIWPEISSSLSSPRGTSFVINEDFSIIPIKDGKPRSGATSVYYENSVYVFGGWSTKLHIIDRITDSADKFDIEKGVWEALNRMPEPSIYVYTLVYNDSILLSGYNHHKLYCYNIIDNDYSELLDLREKCNKVIFEWNYSLYVIESGGNIWKSDNNILEWRWLRNCIAFGEVLSYHSTFKWSIFFLDSNYWLYKFRLSKEKLEKIKQII</sequence>
<dbReference type="InterPro" id="IPR006652">
    <property type="entry name" value="Kelch_1"/>
</dbReference>
<dbReference type="InterPro" id="IPR015915">
    <property type="entry name" value="Kelch-typ_b-propeller"/>
</dbReference>
<dbReference type="EMBL" id="CAJZBQ010000062">
    <property type="protein sequence ID" value="CAG9335217.1"/>
    <property type="molecule type" value="Genomic_DNA"/>
</dbReference>
<keyword evidence="2" id="KW-1185">Reference proteome</keyword>
<dbReference type="Gene3D" id="2.120.10.80">
    <property type="entry name" value="Kelch-type beta propeller"/>
    <property type="match status" value="1"/>
</dbReference>
<reference evidence="1" key="1">
    <citation type="submission" date="2021-09" db="EMBL/GenBank/DDBJ databases">
        <authorList>
            <consortium name="AG Swart"/>
            <person name="Singh M."/>
            <person name="Singh A."/>
            <person name="Seah K."/>
            <person name="Emmerich C."/>
        </authorList>
    </citation>
    <scope>NUCLEOTIDE SEQUENCE</scope>
    <source>
        <strain evidence="1">ATCC30299</strain>
    </source>
</reference>
<evidence type="ECO:0000313" key="2">
    <source>
        <dbReference type="Proteomes" id="UP001162131"/>
    </source>
</evidence>
<proteinExistence type="predicted"/>
<dbReference type="Pfam" id="PF01344">
    <property type="entry name" value="Kelch_1"/>
    <property type="match status" value="1"/>
</dbReference>
<protein>
    <submittedName>
        <fullName evidence="1">Uncharacterized protein</fullName>
    </submittedName>
</protein>